<feature type="region of interest" description="Disordered" evidence="1">
    <location>
        <begin position="424"/>
        <end position="470"/>
    </location>
</feature>
<dbReference type="OrthoDB" id="5421784at2759"/>
<feature type="transmembrane region" description="Helical" evidence="2">
    <location>
        <begin position="109"/>
        <end position="129"/>
    </location>
</feature>
<name>A0A8H4IY89_9PEZI</name>
<evidence type="ECO:0008006" key="5">
    <source>
        <dbReference type="Google" id="ProtNLM"/>
    </source>
</evidence>
<organism evidence="3 4">
    <name type="scientific">Botryosphaeria dothidea</name>
    <dbReference type="NCBI Taxonomy" id="55169"/>
    <lineage>
        <taxon>Eukaryota</taxon>
        <taxon>Fungi</taxon>
        <taxon>Dikarya</taxon>
        <taxon>Ascomycota</taxon>
        <taxon>Pezizomycotina</taxon>
        <taxon>Dothideomycetes</taxon>
        <taxon>Dothideomycetes incertae sedis</taxon>
        <taxon>Botryosphaeriales</taxon>
        <taxon>Botryosphaeriaceae</taxon>
        <taxon>Botryosphaeria</taxon>
    </lineage>
</organism>
<evidence type="ECO:0000313" key="4">
    <source>
        <dbReference type="Proteomes" id="UP000572817"/>
    </source>
</evidence>
<dbReference type="EMBL" id="WWBZ02000022">
    <property type="protein sequence ID" value="KAF4308542.1"/>
    <property type="molecule type" value="Genomic_DNA"/>
</dbReference>
<evidence type="ECO:0000256" key="2">
    <source>
        <dbReference type="SAM" id="Phobius"/>
    </source>
</evidence>
<keyword evidence="2" id="KW-0472">Membrane</keyword>
<evidence type="ECO:0000256" key="1">
    <source>
        <dbReference type="SAM" id="MobiDB-lite"/>
    </source>
</evidence>
<keyword evidence="2" id="KW-0812">Transmembrane</keyword>
<feature type="compositionally biased region" description="Basic and acidic residues" evidence="1">
    <location>
        <begin position="577"/>
        <end position="591"/>
    </location>
</feature>
<feature type="region of interest" description="Disordered" evidence="1">
    <location>
        <begin position="375"/>
        <end position="407"/>
    </location>
</feature>
<comment type="caution">
    <text evidence="3">The sequence shown here is derived from an EMBL/GenBank/DDBJ whole genome shotgun (WGS) entry which is preliminary data.</text>
</comment>
<evidence type="ECO:0000313" key="3">
    <source>
        <dbReference type="EMBL" id="KAF4308542.1"/>
    </source>
</evidence>
<feature type="region of interest" description="Disordered" evidence="1">
    <location>
        <begin position="512"/>
        <end position="591"/>
    </location>
</feature>
<proteinExistence type="predicted"/>
<keyword evidence="4" id="KW-1185">Reference proteome</keyword>
<accession>A0A8H4IY89</accession>
<feature type="transmembrane region" description="Helical" evidence="2">
    <location>
        <begin position="342"/>
        <end position="364"/>
    </location>
</feature>
<reference evidence="3" key="1">
    <citation type="submission" date="2020-04" db="EMBL/GenBank/DDBJ databases">
        <title>Genome Assembly and Annotation of Botryosphaeria dothidea sdau 11-99, a Latent Pathogen of Apple Fruit Ring Rot in China.</title>
        <authorList>
            <person name="Yu C."/>
            <person name="Diao Y."/>
            <person name="Lu Q."/>
            <person name="Zhao J."/>
            <person name="Cui S."/>
            <person name="Peng C."/>
            <person name="He B."/>
            <person name="Liu H."/>
        </authorList>
    </citation>
    <scope>NUCLEOTIDE SEQUENCE [LARGE SCALE GENOMIC DNA]</scope>
    <source>
        <strain evidence="3">Sdau11-99</strain>
    </source>
</reference>
<gene>
    <name evidence="3" type="ORF">GTA08_BOTSDO03411</name>
</gene>
<dbReference type="AlphaFoldDB" id="A0A8H4IY89"/>
<keyword evidence="2" id="KW-1133">Transmembrane helix</keyword>
<dbReference type="Proteomes" id="UP000572817">
    <property type="component" value="Unassembled WGS sequence"/>
</dbReference>
<sequence>MESPAKRRRTERGSSRIYAADKVANGFGRMQIMKETVVENSPTPTPAPHIDEPLLLREKRGDHRKLGLRHRLIHRQEIDPAEADDVTVVTVLGNSSELCWTSHFVNAHFIVNTNFILRIFFVFIFLFLFGNDYSEHSSSPNANHNQHSSFFCSHTTDTELFIFSSRGQHNDSRRYASAIWHKLSFSRNSHAFINDDVDVEHFFGCSCGSCNCRRKLECICNVFSNGRDIFADWWCNVFPNWRGNFLSNWWCNFIHWRSFLSHCVFAFRCNFIPHLHLGHPVEYLGNAVGKLFREHVYLLFLHIRIFHGIVRVLHILLGSIIHRIVHYFWRDDGGSGVPTPKLVGGIVGGLAGLAVLLIIALVLLRWYKQKQKKQSNQRLMGTHDGTEDPFADPITPGGAGGAGQSMSQRGGAFPVAGLLGRFSGNKDYGTTTPEPQERGFQRISGRKLPSAFSPGMSSEDPFDDDNATTDTFSGSFYRDSHGFYGGHSSSTPPMSPAAAAALAGAGLGVVAEGSESRRPGTGKETVETLRPSPARTPIVTQGPIGQHNSMLWGPGESLSPDSPVRPSSRGTLGRSHPSHDGSRGSRFTEDV</sequence>
<feature type="transmembrane region" description="Helical" evidence="2">
    <location>
        <begin position="296"/>
        <end position="322"/>
    </location>
</feature>
<protein>
    <recommendedName>
        <fullName evidence="5">Transmembrane protein</fullName>
    </recommendedName>
</protein>